<comment type="caution">
    <text evidence="1">The sequence shown here is derived from an EMBL/GenBank/DDBJ whole genome shotgun (WGS) entry which is preliminary data.</text>
</comment>
<organism evidence="1 2">
    <name type="scientific">Melastoma candidum</name>
    <dbReference type="NCBI Taxonomy" id="119954"/>
    <lineage>
        <taxon>Eukaryota</taxon>
        <taxon>Viridiplantae</taxon>
        <taxon>Streptophyta</taxon>
        <taxon>Embryophyta</taxon>
        <taxon>Tracheophyta</taxon>
        <taxon>Spermatophyta</taxon>
        <taxon>Magnoliopsida</taxon>
        <taxon>eudicotyledons</taxon>
        <taxon>Gunneridae</taxon>
        <taxon>Pentapetalae</taxon>
        <taxon>rosids</taxon>
        <taxon>malvids</taxon>
        <taxon>Myrtales</taxon>
        <taxon>Melastomataceae</taxon>
        <taxon>Melastomatoideae</taxon>
        <taxon>Melastomateae</taxon>
        <taxon>Melastoma</taxon>
    </lineage>
</organism>
<accession>A0ACB9RYC6</accession>
<sequence>MSVRLSRSLPLPPRSSPREDEKLGIVTVLGCDPGTAARAPSLRRTLSADMSSKKWLAENSFHPLKKAASSCSIEDSSSSDDEDDALRKDVEEGRGFEFAPPALRPPYGQEVQELPEHEEPRDMHESLGSETGSDGFSSYPASEVGDVEEAEDGHEEHQQDRVSSQAADFDEFYMPKYNHTRTDKKMRPRSFPPPIQSLSTGNGGGSLSMHSRRDNGRLVLEAVSIPSERNFEARREEGRLVLTFTNKNKSYSDDDEDMDEEEDILVMEMDEEISNEEEEPEEDEERVVDTETIAKLLSKGAMNTHKPQKPLNKLIAATNRNPNWQGKFGGAFDCEEYEEEDWTLLKQSLPLKSMVARMLSTPRSVPSTATAPESLNAYEYFWRKKTSTNTFITSIAQPFSTLKGQSLNIPAYGENLQSNDVGGYISPLLQSCNSPSRTNLLWEPKCITTS</sequence>
<gene>
    <name evidence="1" type="ORF">MLD38_009872</name>
</gene>
<dbReference type="EMBL" id="CM042882">
    <property type="protein sequence ID" value="KAI4384105.1"/>
    <property type="molecule type" value="Genomic_DNA"/>
</dbReference>
<keyword evidence="2" id="KW-1185">Reference proteome</keyword>
<dbReference type="Proteomes" id="UP001057402">
    <property type="component" value="Chromosome 3"/>
</dbReference>
<name>A0ACB9RYC6_9MYRT</name>
<evidence type="ECO:0000313" key="2">
    <source>
        <dbReference type="Proteomes" id="UP001057402"/>
    </source>
</evidence>
<evidence type="ECO:0000313" key="1">
    <source>
        <dbReference type="EMBL" id="KAI4384105.1"/>
    </source>
</evidence>
<proteinExistence type="predicted"/>
<reference evidence="2" key="1">
    <citation type="journal article" date="2023" name="Front. Plant Sci.">
        <title>Chromosomal-level genome assembly of Melastoma candidum provides insights into trichome evolution.</title>
        <authorList>
            <person name="Zhong Y."/>
            <person name="Wu W."/>
            <person name="Sun C."/>
            <person name="Zou P."/>
            <person name="Liu Y."/>
            <person name="Dai S."/>
            <person name="Zhou R."/>
        </authorList>
    </citation>
    <scope>NUCLEOTIDE SEQUENCE [LARGE SCALE GENOMIC DNA]</scope>
</reference>
<protein>
    <submittedName>
        <fullName evidence="1">Uncharacterized protein</fullName>
    </submittedName>
</protein>